<dbReference type="InterPro" id="IPR014729">
    <property type="entry name" value="Rossmann-like_a/b/a_fold"/>
</dbReference>
<accession>A0A1M6IKY5</accession>
<sequence length="219" mass="25414">MKIVKIIAWVALIAFVIIQFFPTDKNERYTIPETDFMMFNKVPSKIENQLKVSCYDCHSNNTVYPWYSKVQPAAWFLEDHIKEVKEDEITFPFKNIAFVSDFKEDISNAFKNAEEIAKKCNAKIHLLNINTTSDFNSVENGLQPIKDFLTHFPKLENYQMHVYSETNIESGIEKFEDSIDVDLIVMYTHSRKGLSSIFSKSITESITNHSKKPVMTVHL</sequence>
<dbReference type="EMBL" id="FQZX01000001">
    <property type="protein sequence ID" value="SHJ35108.1"/>
    <property type="molecule type" value="Genomic_DNA"/>
</dbReference>
<dbReference type="Proteomes" id="UP000184314">
    <property type="component" value="Unassembled WGS sequence"/>
</dbReference>
<evidence type="ECO:0000259" key="2">
    <source>
        <dbReference type="SMART" id="SM01235"/>
    </source>
</evidence>
<reference evidence="4" key="1">
    <citation type="submission" date="2016-11" db="EMBL/GenBank/DDBJ databases">
        <authorList>
            <person name="Varghese N."/>
            <person name="Submissions S."/>
        </authorList>
    </citation>
    <scope>NUCLEOTIDE SEQUENCE [LARGE SCALE GENOMIC DNA]</scope>
    <source>
        <strain evidence="4">DSM 16478</strain>
    </source>
</reference>
<keyword evidence="4" id="KW-1185">Reference proteome</keyword>
<organism evidence="3 4">
    <name type="scientific">Maribacter aquivivus</name>
    <dbReference type="NCBI Taxonomy" id="228958"/>
    <lineage>
        <taxon>Bacteria</taxon>
        <taxon>Pseudomonadati</taxon>
        <taxon>Bacteroidota</taxon>
        <taxon>Flavobacteriia</taxon>
        <taxon>Flavobacteriales</taxon>
        <taxon>Flavobacteriaceae</taxon>
        <taxon>Maribacter</taxon>
    </lineage>
</organism>
<proteinExistence type="predicted"/>
<dbReference type="SMART" id="SM01235">
    <property type="entry name" value="Haem_bd"/>
    <property type="match status" value="1"/>
</dbReference>
<dbReference type="OrthoDB" id="196738at2"/>
<name>A0A1M6IKY5_9FLAO</name>
<keyword evidence="1" id="KW-0472">Membrane</keyword>
<feature type="transmembrane region" description="Helical" evidence="1">
    <location>
        <begin position="6"/>
        <end position="22"/>
    </location>
</feature>
<gene>
    <name evidence="3" type="ORF">SAMN04488007_0053</name>
</gene>
<evidence type="ECO:0000313" key="4">
    <source>
        <dbReference type="Proteomes" id="UP000184314"/>
    </source>
</evidence>
<dbReference type="InterPro" id="IPR025992">
    <property type="entry name" value="Haem-bd"/>
</dbReference>
<evidence type="ECO:0000313" key="3">
    <source>
        <dbReference type="EMBL" id="SHJ35108.1"/>
    </source>
</evidence>
<dbReference type="SUPFAM" id="SSF52402">
    <property type="entry name" value="Adenine nucleotide alpha hydrolases-like"/>
    <property type="match status" value="1"/>
</dbReference>
<protein>
    <submittedName>
        <fullName evidence="3">Nucleotide-binding universal stress protein, UspA family</fullName>
    </submittedName>
</protein>
<evidence type="ECO:0000256" key="1">
    <source>
        <dbReference type="SAM" id="Phobius"/>
    </source>
</evidence>
<dbReference type="STRING" id="228958.SAMN04488007_0053"/>
<dbReference type="AlphaFoldDB" id="A0A1M6IKY5"/>
<dbReference type="Gene3D" id="3.40.50.620">
    <property type="entry name" value="HUPs"/>
    <property type="match status" value="1"/>
</dbReference>
<feature type="domain" description="Haem-binding" evidence="2">
    <location>
        <begin position="12"/>
        <end position="152"/>
    </location>
</feature>
<dbReference type="Pfam" id="PF14376">
    <property type="entry name" value="Haem_bd"/>
    <property type="match status" value="1"/>
</dbReference>
<keyword evidence="1" id="KW-0812">Transmembrane</keyword>
<dbReference type="CDD" id="cd00293">
    <property type="entry name" value="USP-like"/>
    <property type="match status" value="1"/>
</dbReference>
<keyword evidence="1" id="KW-1133">Transmembrane helix</keyword>